<name>A0ABT8KM59_9BACT</name>
<keyword evidence="2" id="KW-0732">Signal</keyword>
<feature type="chain" id="PRO_5045448764" evidence="2">
    <location>
        <begin position="23"/>
        <end position="299"/>
    </location>
</feature>
<comment type="caution">
    <text evidence="4">The sequence shown here is derived from an EMBL/GenBank/DDBJ whole genome shotgun (WGS) entry which is preliminary data.</text>
</comment>
<dbReference type="RefSeq" id="WP_346751842.1">
    <property type="nucleotide sequence ID" value="NZ_JAUJEA010000003.1"/>
</dbReference>
<dbReference type="Proteomes" id="UP001172082">
    <property type="component" value="Unassembled WGS sequence"/>
</dbReference>
<proteinExistence type="inferred from homology"/>
<gene>
    <name evidence="4" type="ORF">QQ008_10585</name>
</gene>
<dbReference type="CDD" id="cd16282">
    <property type="entry name" value="metallo-hydrolase-like_MBL-fold"/>
    <property type="match status" value="1"/>
</dbReference>
<dbReference type="SUPFAM" id="SSF56281">
    <property type="entry name" value="Metallo-hydrolase/oxidoreductase"/>
    <property type="match status" value="1"/>
</dbReference>
<accession>A0ABT8KM59</accession>
<evidence type="ECO:0000256" key="1">
    <source>
        <dbReference type="ARBA" id="ARBA00005250"/>
    </source>
</evidence>
<protein>
    <submittedName>
        <fullName evidence="4">MBL fold metallo-hydrolase</fullName>
    </submittedName>
</protein>
<organism evidence="4 5">
    <name type="scientific">Splendidivirga corallicola</name>
    <dbReference type="NCBI Taxonomy" id="3051826"/>
    <lineage>
        <taxon>Bacteria</taxon>
        <taxon>Pseudomonadati</taxon>
        <taxon>Bacteroidota</taxon>
        <taxon>Cytophagia</taxon>
        <taxon>Cytophagales</taxon>
        <taxon>Splendidivirgaceae</taxon>
        <taxon>Splendidivirga</taxon>
    </lineage>
</organism>
<evidence type="ECO:0000256" key="2">
    <source>
        <dbReference type="SAM" id="SignalP"/>
    </source>
</evidence>
<dbReference type="EMBL" id="JAUJEA010000003">
    <property type="protein sequence ID" value="MDN5201814.1"/>
    <property type="molecule type" value="Genomic_DNA"/>
</dbReference>
<feature type="domain" description="Metallo-beta-lactamase" evidence="3">
    <location>
        <begin position="46"/>
        <end position="229"/>
    </location>
</feature>
<dbReference type="Pfam" id="PF00753">
    <property type="entry name" value="Lactamase_B"/>
    <property type="match status" value="1"/>
</dbReference>
<dbReference type="InterPro" id="IPR036866">
    <property type="entry name" value="RibonucZ/Hydroxyglut_hydro"/>
</dbReference>
<comment type="similarity">
    <text evidence="1">Belongs to the metallo-beta-lactamase superfamily. Class-B beta-lactamase family.</text>
</comment>
<dbReference type="PANTHER" id="PTHR42951">
    <property type="entry name" value="METALLO-BETA-LACTAMASE DOMAIN-CONTAINING"/>
    <property type="match status" value="1"/>
</dbReference>
<sequence length="299" mass="32901">MKRLLPIAMGISFFFHISCSMAQDFSNVKIETVKVTDNIYMLKGRGGNIGVSAGEDGVMIIDDQYAPLADKIKSAIAEINSGAIKFVINTHWHGDHVGGNEIFGKAGSIIVAHDNVRKRMSTDQFMERFQRNVPASPKAALPIISFDKKITFHFNDDEITVFHGTSAHTDGDAVIYFHKGNTIHMGDAFVTYGYPFIDAGSGGSIVGEISFLEDVLKMINDDTKVIPGHGELSTKKDIVNFKKMLVDIKDKVAKGVASGKTINEVLAAEPTKQYDASWNNGFIKSEDFIKMIYQELKAD</sequence>
<evidence type="ECO:0000259" key="3">
    <source>
        <dbReference type="SMART" id="SM00849"/>
    </source>
</evidence>
<dbReference type="SMART" id="SM00849">
    <property type="entry name" value="Lactamase_B"/>
    <property type="match status" value="1"/>
</dbReference>
<feature type="signal peptide" evidence="2">
    <location>
        <begin position="1"/>
        <end position="22"/>
    </location>
</feature>
<dbReference type="Gene3D" id="3.60.15.10">
    <property type="entry name" value="Ribonuclease Z/Hydroxyacylglutathione hydrolase-like"/>
    <property type="match status" value="1"/>
</dbReference>
<dbReference type="InterPro" id="IPR050855">
    <property type="entry name" value="NDM-1-like"/>
</dbReference>
<keyword evidence="5" id="KW-1185">Reference proteome</keyword>
<dbReference type="PANTHER" id="PTHR42951:SF4">
    <property type="entry name" value="ACYL-COENZYME A THIOESTERASE MBLAC2"/>
    <property type="match status" value="1"/>
</dbReference>
<reference evidence="4" key="1">
    <citation type="submission" date="2023-06" db="EMBL/GenBank/DDBJ databases">
        <title>Genomic of Parafulvivirga corallium.</title>
        <authorList>
            <person name="Wang G."/>
        </authorList>
    </citation>
    <scope>NUCLEOTIDE SEQUENCE</scope>
    <source>
        <strain evidence="4">BMA10</strain>
    </source>
</reference>
<dbReference type="InterPro" id="IPR001279">
    <property type="entry name" value="Metallo-B-lactamas"/>
</dbReference>
<evidence type="ECO:0000313" key="5">
    <source>
        <dbReference type="Proteomes" id="UP001172082"/>
    </source>
</evidence>
<evidence type="ECO:0000313" key="4">
    <source>
        <dbReference type="EMBL" id="MDN5201814.1"/>
    </source>
</evidence>